<dbReference type="PANTHER" id="PTHR10635:SF0">
    <property type="entry name" value="COATOMER SUBUNIT BETA"/>
    <property type="match status" value="1"/>
</dbReference>
<keyword evidence="5" id="KW-0677">Repeat</keyword>
<evidence type="ECO:0000313" key="18">
    <source>
        <dbReference type="EMBL" id="EER35660.1"/>
    </source>
</evidence>
<dbReference type="RefSeq" id="XP_002545618.1">
    <property type="nucleotide sequence ID" value="XM_002545572.1"/>
</dbReference>
<evidence type="ECO:0000256" key="1">
    <source>
        <dbReference type="ARBA" id="ARBA00004255"/>
    </source>
</evidence>
<evidence type="ECO:0000256" key="2">
    <source>
        <dbReference type="ARBA" id="ARBA00017024"/>
    </source>
</evidence>
<gene>
    <name evidence="18" type="ORF">CTRG_00399</name>
</gene>
<dbReference type="Proteomes" id="UP000002037">
    <property type="component" value="Unassembled WGS sequence"/>
</dbReference>
<keyword evidence="7 12" id="KW-0653">Protein transport</keyword>
<dbReference type="GO" id="GO:0006888">
    <property type="term" value="P:endoplasmic reticulum to Golgi vesicle-mediated transport"/>
    <property type="evidence" value="ECO:0007669"/>
    <property type="project" value="EnsemblFungi"/>
</dbReference>
<dbReference type="KEGG" id="ctp:CTRG_00399"/>
<dbReference type="SUPFAM" id="SSF48371">
    <property type="entry name" value="ARM repeat"/>
    <property type="match status" value="1"/>
</dbReference>
<evidence type="ECO:0000259" key="17">
    <source>
        <dbReference type="Pfam" id="PF14806"/>
    </source>
</evidence>
<feature type="coiled-coil region" evidence="13">
    <location>
        <begin position="643"/>
        <end position="675"/>
    </location>
</feature>
<evidence type="ECO:0000256" key="13">
    <source>
        <dbReference type="SAM" id="Coils"/>
    </source>
</evidence>
<evidence type="ECO:0000256" key="14">
    <source>
        <dbReference type="SAM" id="MobiDB-lite"/>
    </source>
</evidence>
<dbReference type="GO" id="GO:0000139">
    <property type="term" value="C:Golgi membrane"/>
    <property type="evidence" value="ECO:0007669"/>
    <property type="project" value="UniProtKB-SubCell"/>
</dbReference>
<evidence type="ECO:0000256" key="7">
    <source>
        <dbReference type="ARBA" id="ARBA00022927"/>
    </source>
</evidence>
<evidence type="ECO:0000259" key="16">
    <source>
        <dbReference type="Pfam" id="PF07718"/>
    </source>
</evidence>
<feature type="domain" description="Coatomer beta subunit C-terminal" evidence="16">
    <location>
        <begin position="672"/>
        <end position="807"/>
    </location>
</feature>
<keyword evidence="8 12" id="KW-0333">Golgi apparatus</keyword>
<dbReference type="STRING" id="294747.C5M2W0"/>
<evidence type="ECO:0000256" key="4">
    <source>
        <dbReference type="ARBA" id="ARBA00022490"/>
    </source>
</evidence>
<proteinExistence type="predicted"/>
<dbReference type="Gene3D" id="1.25.10.10">
    <property type="entry name" value="Leucine-rich Repeat Variant"/>
    <property type="match status" value="1"/>
</dbReference>
<feature type="region of interest" description="Disordered" evidence="14">
    <location>
        <begin position="488"/>
        <end position="520"/>
    </location>
</feature>
<evidence type="ECO:0000256" key="6">
    <source>
        <dbReference type="ARBA" id="ARBA00022892"/>
    </source>
</evidence>
<evidence type="ECO:0000256" key="3">
    <source>
        <dbReference type="ARBA" id="ARBA00022448"/>
    </source>
</evidence>
<keyword evidence="4 12" id="KW-0963">Cytoplasm</keyword>
<organism evidence="18 19">
    <name type="scientific">Candida tropicalis (strain ATCC MYA-3404 / T1)</name>
    <name type="common">Yeast</name>
    <dbReference type="NCBI Taxonomy" id="294747"/>
    <lineage>
        <taxon>Eukaryota</taxon>
        <taxon>Fungi</taxon>
        <taxon>Dikarya</taxon>
        <taxon>Ascomycota</taxon>
        <taxon>Saccharomycotina</taxon>
        <taxon>Pichiomycetes</taxon>
        <taxon>Debaryomycetaceae</taxon>
        <taxon>Candida/Lodderomyces clade</taxon>
        <taxon>Candida</taxon>
    </lineage>
</organism>
<dbReference type="InterPro" id="IPR029446">
    <property type="entry name" value="COPB1_appendage_platform_dom"/>
</dbReference>
<dbReference type="AlphaFoldDB" id="C5M2W0"/>
<keyword evidence="9 12" id="KW-0472">Membrane</keyword>
<evidence type="ECO:0000256" key="12">
    <source>
        <dbReference type="PIRNR" id="PIRNR005727"/>
    </source>
</evidence>
<dbReference type="PANTHER" id="PTHR10635">
    <property type="entry name" value="COATOMER SUBUNIT BETA"/>
    <property type="match status" value="1"/>
</dbReference>
<dbReference type="EMBL" id="GG692395">
    <property type="protein sequence ID" value="EER35660.1"/>
    <property type="molecule type" value="Genomic_DNA"/>
</dbReference>
<dbReference type="InterPro" id="IPR011989">
    <property type="entry name" value="ARM-like"/>
</dbReference>
<keyword evidence="13" id="KW-0175">Coiled coil</keyword>
<protein>
    <recommendedName>
        <fullName evidence="2 12">Coatomer subunit beta</fullName>
    </recommendedName>
    <alternativeName>
        <fullName evidence="11 12">Beta-coat protein</fullName>
    </alternativeName>
</protein>
<evidence type="ECO:0000259" key="15">
    <source>
        <dbReference type="Pfam" id="PF01602"/>
    </source>
</evidence>
<dbReference type="eggNOG" id="KOG1058">
    <property type="taxonomic scope" value="Eukaryota"/>
</dbReference>
<dbReference type="Pfam" id="PF07718">
    <property type="entry name" value="Coatamer_beta_C"/>
    <property type="match status" value="1"/>
</dbReference>
<dbReference type="GO" id="GO:0030126">
    <property type="term" value="C:COPI vesicle coat"/>
    <property type="evidence" value="ECO:0007669"/>
    <property type="project" value="EnsemblFungi"/>
</dbReference>
<evidence type="ECO:0000256" key="9">
    <source>
        <dbReference type="ARBA" id="ARBA00023136"/>
    </source>
</evidence>
<dbReference type="GeneID" id="8301926"/>
<dbReference type="VEuPathDB" id="FungiDB:CTRG_00399"/>
<dbReference type="InterPro" id="IPR016024">
    <property type="entry name" value="ARM-type_fold"/>
</dbReference>
<keyword evidence="3 12" id="KW-0813">Transport</keyword>
<dbReference type="Pfam" id="PF01602">
    <property type="entry name" value="Adaptin_N"/>
    <property type="match status" value="1"/>
</dbReference>
<comment type="subcellular location">
    <subcellularLocation>
        <location evidence="12">Cytoplasm</location>
    </subcellularLocation>
    <subcellularLocation>
        <location evidence="1 12">Golgi apparatus membrane</location>
        <topology evidence="1 12">Peripheral membrane protein</topology>
        <orientation evidence="1 12">Cytoplasmic side</orientation>
    </subcellularLocation>
    <subcellularLocation>
        <location evidence="12">Cytoplasmic vesicle</location>
        <location evidence="12">COPI-coated vesicle membrane</location>
        <topology evidence="12">Peripheral membrane protein</topology>
        <orientation evidence="12">Cytoplasmic side</orientation>
    </subcellularLocation>
</comment>
<dbReference type="HOGENOM" id="CLU_006949_0_0_1"/>
<keyword evidence="19" id="KW-1185">Reference proteome</keyword>
<comment type="subunit">
    <text evidence="12">Oligomeric complex that consists of at least the alpha, beta, beta', gamma, delta, epsilon and zeta subunits.</text>
</comment>
<evidence type="ECO:0000256" key="5">
    <source>
        <dbReference type="ARBA" id="ARBA00022737"/>
    </source>
</evidence>
<name>C5M2W0_CANTT</name>
<dbReference type="InterPro" id="IPR011710">
    <property type="entry name" value="Coatomer_bsu_C"/>
</dbReference>
<dbReference type="OrthoDB" id="10261439at2759"/>
<accession>C5M2W0</accession>
<dbReference type="GO" id="GO:0005198">
    <property type="term" value="F:structural molecule activity"/>
    <property type="evidence" value="ECO:0007669"/>
    <property type="project" value="InterPro"/>
</dbReference>
<evidence type="ECO:0000256" key="8">
    <source>
        <dbReference type="ARBA" id="ARBA00023034"/>
    </source>
</evidence>
<keyword evidence="6 12" id="KW-0931">ER-Golgi transport</keyword>
<feature type="domain" description="Clathrin/coatomer adaptor adaptin-like N-terminal" evidence="15">
    <location>
        <begin position="17"/>
        <end position="494"/>
    </location>
</feature>
<dbReference type="InterPro" id="IPR016460">
    <property type="entry name" value="COPB1"/>
</dbReference>
<sequence>MSDSGYTLIYEPNTASKISVNEFKNLLEKGKDEVKVDTMKKILITILNGDPLPDLLMHIIRFVMPSKNKELKKLLYHYWEVCPKLDESGKMRHEMILVCNAIQRDLQHPNEYIRGNTLRYLNKLKEPELLETLVPNVRQCLEHRHAYVRKNAVFALWSIHKVSDHLAPDADELIYRFLYDENDSVCKRNAFVCLGDLNRQAALQYIQDNISVIETLDPLLQLAFIEFIKKDSIQNPALKQQYAQLMTEILESSSNVVMYEAANTLTVLTSNPQSILLAGNKFVELATREADNNVKIITLERINQLHKQHPGVLQDLSLEILRVLSSQDLDVKKKALDVTLQFISTRNVEDVVKLLKKELQTTAMSNDEKNSDYRQLLINAIHQLAIKFVEVAANVIDLLLDSIADLNSTAAYEVITFVKEVVEKFPDLRETILKRLILALPHVKSGKVFRGALWVIGEYALEESLIQDSWKYIRGSIGEVPILTSELKQKKRTTEDGQQIEGDQEEEDGKPRRKGPVVLPDGTYATETALTSETTDGSESESKTPIRKQILGGDFYLGAVLSSTLVKLILRLQSLQSTPEKILNGLKAEALLIMVSILRVGESSLVAKKIDEDSADRILSYVKILNDEEDIKEIKSSFLEDTKDAFKAQIANAELKKADALAKDLHENAEQIDDAIVFRQLDKDNKASKATVDDVAVASGSNELKKEDLSSRLNKILQLTGFSDPIYAEAFVKVHQYDVVLDVLLVNQTTTTLRNLSVEFATLGDLKVVDKPTTANIGPHGFYKVQTTIKVTSADTGVIFGNIVYDGQHSDESRIVILNDVHVDIMDYIKPATCSESQFRKMWNEFEWENKITIKSPIESLKEYLDELMKGTNMQCLTPGAVIGEECQFLSANLYSRSSFGEDALANLCIEKQSDGPIIGHVRIRSKGQGLALSLGDRVASISRKGKKAAITRV</sequence>
<reference evidence="18 19" key="1">
    <citation type="journal article" date="2009" name="Nature">
        <title>Evolution of pathogenicity and sexual reproduction in eight Candida genomes.</title>
        <authorList>
            <person name="Butler G."/>
            <person name="Rasmussen M.D."/>
            <person name="Lin M.F."/>
            <person name="Santos M.A."/>
            <person name="Sakthikumar S."/>
            <person name="Munro C.A."/>
            <person name="Rheinbay E."/>
            <person name="Grabherr M."/>
            <person name="Forche A."/>
            <person name="Reedy J.L."/>
            <person name="Agrafioti I."/>
            <person name="Arnaud M.B."/>
            <person name="Bates S."/>
            <person name="Brown A.J."/>
            <person name="Brunke S."/>
            <person name="Costanzo M.C."/>
            <person name="Fitzpatrick D.A."/>
            <person name="de Groot P.W."/>
            <person name="Harris D."/>
            <person name="Hoyer L.L."/>
            <person name="Hube B."/>
            <person name="Klis F.M."/>
            <person name="Kodira C."/>
            <person name="Lennard N."/>
            <person name="Logue M.E."/>
            <person name="Martin R."/>
            <person name="Neiman A.M."/>
            <person name="Nikolaou E."/>
            <person name="Quail M.A."/>
            <person name="Quinn J."/>
            <person name="Santos M.C."/>
            <person name="Schmitzberger F.F."/>
            <person name="Sherlock G."/>
            <person name="Shah P."/>
            <person name="Silverstein K.A."/>
            <person name="Skrzypek M.S."/>
            <person name="Soll D."/>
            <person name="Staggs R."/>
            <person name="Stansfield I."/>
            <person name="Stumpf M.P."/>
            <person name="Sudbery P.E."/>
            <person name="Srikantha T."/>
            <person name="Zeng Q."/>
            <person name="Berman J."/>
            <person name="Berriman M."/>
            <person name="Heitman J."/>
            <person name="Gow N.A."/>
            <person name="Lorenz M.C."/>
            <person name="Birren B.W."/>
            <person name="Kellis M."/>
            <person name="Cuomo C.A."/>
        </authorList>
    </citation>
    <scope>NUCLEOTIDE SEQUENCE [LARGE SCALE GENOMIC DNA]</scope>
    <source>
        <strain evidence="19">ATCC MYA-3404 / T1</strain>
    </source>
</reference>
<feature type="domain" description="Coatomer beta subunit appendage platform" evidence="17">
    <location>
        <begin position="812"/>
        <end position="939"/>
    </location>
</feature>
<dbReference type="FunFam" id="1.25.10.10:FF:000430">
    <property type="entry name" value="Coatomer subunit beta"/>
    <property type="match status" value="1"/>
</dbReference>
<evidence type="ECO:0000313" key="19">
    <source>
        <dbReference type="Proteomes" id="UP000002037"/>
    </source>
</evidence>
<dbReference type="GO" id="GO:0006886">
    <property type="term" value="P:intracellular protein transport"/>
    <property type="evidence" value="ECO:0007669"/>
    <property type="project" value="InterPro"/>
</dbReference>
<keyword evidence="10 12" id="KW-0968">Cytoplasmic vesicle</keyword>
<comment type="function">
    <text evidence="12">The coatomer is a cytosolic protein complex that binds to dilysine motifs and reversibly associates with Golgi non-clathrin-coated vesicles, which further mediate biosynthetic protein transport from the ER, via the Golgi up to the trans Golgi network. Coatomer complex is required for budding from Golgi membranes, and is essential for the retrograde Golgi-to-ER transport of dilysine-tagged proteins.</text>
</comment>
<dbReference type="Pfam" id="PF14806">
    <property type="entry name" value="Coatomer_b_Cpla"/>
    <property type="match status" value="1"/>
</dbReference>
<dbReference type="GO" id="GO:0006891">
    <property type="term" value="P:intra-Golgi vesicle-mediated transport"/>
    <property type="evidence" value="ECO:0007669"/>
    <property type="project" value="TreeGrafter"/>
</dbReference>
<dbReference type="GO" id="GO:0008298">
    <property type="term" value="P:intracellular mRNA localization"/>
    <property type="evidence" value="ECO:0007669"/>
    <property type="project" value="EnsemblFungi"/>
</dbReference>
<evidence type="ECO:0000256" key="11">
    <source>
        <dbReference type="ARBA" id="ARBA00030841"/>
    </source>
</evidence>
<dbReference type="PIRSF" id="PIRSF005727">
    <property type="entry name" value="Coatomer_beta_subunit"/>
    <property type="match status" value="1"/>
</dbReference>
<dbReference type="InterPro" id="IPR002553">
    <property type="entry name" value="Clathrin/coatomer_adapt-like_N"/>
</dbReference>
<evidence type="ECO:0000256" key="10">
    <source>
        <dbReference type="ARBA" id="ARBA00023329"/>
    </source>
</evidence>